<feature type="transmembrane region" description="Helical" evidence="11">
    <location>
        <begin position="325"/>
        <end position="344"/>
    </location>
</feature>
<dbReference type="GO" id="GO:0016740">
    <property type="term" value="F:transferase activity"/>
    <property type="evidence" value="ECO:0007669"/>
    <property type="project" value="UniProtKB-KW"/>
</dbReference>
<proteinExistence type="inferred from homology"/>
<keyword evidence="5" id="KW-0648">Protein biosynthesis</keyword>
<evidence type="ECO:0000313" key="14">
    <source>
        <dbReference type="Proteomes" id="UP000198367"/>
    </source>
</evidence>
<feature type="domain" description="Nucleotidyl transferase" evidence="12">
    <location>
        <begin position="3"/>
        <end position="120"/>
    </location>
</feature>
<dbReference type="Proteomes" id="UP000198367">
    <property type="component" value="Chromosome"/>
</dbReference>
<comment type="subunit">
    <text evidence="9">Component of the translation initiation factor 2B (eIF2B) complex which is a heterodecamer of two sets of five different subunits: alpha, beta, gamma, delta and epsilon. Subunits alpha, beta and delta comprise a regulatory subcomplex and subunits epsilon and gamma comprise a catalytic subcomplex. Within the complex, the hexameric regulatory complex resides at the center, with the two heterodimeric catalytic subcomplexes bound on opposite sides.</text>
</comment>
<evidence type="ECO:0000256" key="7">
    <source>
        <dbReference type="ARBA" id="ARBA00044229"/>
    </source>
</evidence>
<organism evidence="13 14">
    <name type="scientific">Shewanella bicestrii</name>
    <dbReference type="NCBI Taxonomy" id="2018305"/>
    <lineage>
        <taxon>Bacteria</taxon>
        <taxon>Pseudomonadati</taxon>
        <taxon>Pseudomonadota</taxon>
        <taxon>Gammaproteobacteria</taxon>
        <taxon>Alteromonadales</taxon>
        <taxon>Shewanellaceae</taxon>
        <taxon>Shewanella</taxon>
    </lineage>
</organism>
<evidence type="ECO:0000256" key="5">
    <source>
        <dbReference type="ARBA" id="ARBA00022917"/>
    </source>
</evidence>
<evidence type="ECO:0000256" key="10">
    <source>
        <dbReference type="SAM" id="MobiDB-lite"/>
    </source>
</evidence>
<evidence type="ECO:0000256" key="9">
    <source>
        <dbReference type="ARBA" id="ARBA00046432"/>
    </source>
</evidence>
<keyword evidence="11" id="KW-1133">Transmembrane helix</keyword>
<evidence type="ECO:0000256" key="1">
    <source>
        <dbReference type="ARBA" id="ARBA00004514"/>
    </source>
</evidence>
<reference evidence="13 14" key="1">
    <citation type="submission" date="2017-07" db="EMBL/GenBank/DDBJ databases">
        <title>Phenotypical and genomic characterization of a clinical isolate of Shewanella bicestrii sp. nov. producing an extended-spectrum beta-lactamase and a new oxacillinase variant.</title>
        <authorList>
            <person name="Jousset A.B."/>
            <person name="Bonnin R.A."/>
            <person name="Girlich D."/>
            <person name="Dabos L."/>
            <person name="Potron A."/>
            <person name="Dortet L."/>
            <person name="Glaser P."/>
            <person name="Naas T."/>
        </authorList>
    </citation>
    <scope>NUCLEOTIDE SEQUENCE [LARGE SCALE GENOMIC DNA]</scope>
    <source>
        <strain evidence="13 14">JAB-1</strain>
    </source>
</reference>
<dbReference type="PANTHER" id="PTHR45989:SF1">
    <property type="entry name" value="TRANSLATION INITIATION FACTOR EIF-2B SUBUNIT GAMMA"/>
    <property type="match status" value="1"/>
</dbReference>
<evidence type="ECO:0000256" key="4">
    <source>
        <dbReference type="ARBA" id="ARBA00022540"/>
    </source>
</evidence>
<name>A0A220UMZ4_9GAMM</name>
<dbReference type="GO" id="GO:0002183">
    <property type="term" value="P:cytoplasmic translational initiation"/>
    <property type="evidence" value="ECO:0007669"/>
    <property type="project" value="TreeGrafter"/>
</dbReference>
<dbReference type="SUPFAM" id="SSF53448">
    <property type="entry name" value="Nucleotide-diphospho-sugar transferases"/>
    <property type="match status" value="1"/>
</dbReference>
<evidence type="ECO:0000256" key="8">
    <source>
        <dbReference type="ARBA" id="ARBA00045373"/>
    </source>
</evidence>
<feature type="compositionally biased region" description="Polar residues" evidence="10">
    <location>
        <begin position="471"/>
        <end position="494"/>
    </location>
</feature>
<dbReference type="GO" id="GO:0003743">
    <property type="term" value="F:translation initiation factor activity"/>
    <property type="evidence" value="ECO:0007669"/>
    <property type="project" value="UniProtKB-KW"/>
</dbReference>
<keyword evidence="11" id="KW-0812">Transmembrane</keyword>
<keyword evidence="3" id="KW-0963">Cytoplasm</keyword>
<protein>
    <recommendedName>
        <fullName evidence="6">Translation initiation factor eIF2B subunit gamma</fullName>
    </recommendedName>
    <alternativeName>
        <fullName evidence="7">eIF2B GDP-GTP exchange factor subunit gamma</fullName>
    </alternativeName>
</protein>
<dbReference type="GO" id="GO:0032045">
    <property type="term" value="C:guanyl-nucleotide exchange factor complex"/>
    <property type="evidence" value="ECO:0007669"/>
    <property type="project" value="TreeGrafter"/>
</dbReference>
<dbReference type="GO" id="GO:0005085">
    <property type="term" value="F:guanyl-nucleotide exchange factor activity"/>
    <property type="evidence" value="ECO:0007669"/>
    <property type="project" value="TreeGrafter"/>
</dbReference>
<gene>
    <name evidence="13" type="ORF">CF168_10660</name>
</gene>
<dbReference type="PANTHER" id="PTHR45989">
    <property type="entry name" value="TRANSLATION INITIATION FACTOR EIF-2B SUBUNIT GAMMA"/>
    <property type="match status" value="1"/>
</dbReference>
<dbReference type="Gene3D" id="2.160.10.10">
    <property type="entry name" value="Hexapeptide repeat proteins"/>
    <property type="match status" value="1"/>
</dbReference>
<evidence type="ECO:0000313" key="13">
    <source>
        <dbReference type="EMBL" id="ASK69291.1"/>
    </source>
</evidence>
<sequence length="502" mass="54990">MQAIIFANRHGHELAPLDKQYCPALLPMGNRALIEYTLEDVASAGIVEVKLIISSHAKALEQHLGDGSRWGVKIDYFLSREQEPVNCVMSRLKLDFDQSYLVVRGDILRSPCIKRFVDYSVNRPKHLVLPVLADCNPGMLLLPSACNHLYLLDWPLERDTNITNAMMEPLHGQCAMLDSFESYLNANLAIGDGCFDGLVPSGRPIPSGRSAKFFHLGAKAQTGKLDQQAAWGAIGEQTWIAPDVDMHDQLMIGDQCVIEKNCRLSNSVILTNSFVGEGLNVDNCIISKNLLINVGFNTAIEVEDPRLIASTQAQLQAHVSWSSRLMALILLGLSVPLLVILWLWSLCNLSTAGASRQTLSIKHQPITLWRVNLPQSCMGLALLPQLYQVCLGRLFLLGAQSPEVHSAASISDAAPQYGVYGPLQLLGAELPEEEQALIEQEFLAKPKAAQWSHILKLCFISLSTSVASTGSATPKQSNANKLSANQLTPNQQDIANEWGNGQ</sequence>
<keyword evidence="14" id="KW-1185">Reference proteome</keyword>
<dbReference type="InterPro" id="IPR005835">
    <property type="entry name" value="NTP_transferase_dom"/>
</dbReference>
<evidence type="ECO:0000256" key="2">
    <source>
        <dbReference type="ARBA" id="ARBA00007878"/>
    </source>
</evidence>
<comment type="function">
    <text evidence="8">Acts as a component of the translation initiation factor 2B (eIF2B) complex, which catalyzes the exchange of GDP for GTP on the eukaryotic initiation factor 2 (eIF2) complex gamma subunit. Its guanine nucleotide exchange factor activity is repressed when bound to eIF2 complex phosphorylated on the alpha subunit, thereby limiting the amount of methionyl-initiator methionine tRNA available to the ribosome and consequently global translation is repressed.</text>
</comment>
<comment type="subcellular location">
    <subcellularLocation>
        <location evidence="1">Cytoplasm</location>
        <location evidence="1">Cytosol</location>
    </subcellularLocation>
</comment>
<dbReference type="GO" id="GO:0005829">
    <property type="term" value="C:cytosol"/>
    <property type="evidence" value="ECO:0007669"/>
    <property type="project" value="UniProtKB-SubCell"/>
</dbReference>
<comment type="similarity">
    <text evidence="2">Belongs to the eIF-2B gamma/epsilon subunits family.</text>
</comment>
<evidence type="ECO:0000256" key="11">
    <source>
        <dbReference type="SAM" id="Phobius"/>
    </source>
</evidence>
<feature type="region of interest" description="Disordered" evidence="10">
    <location>
        <begin position="471"/>
        <end position="502"/>
    </location>
</feature>
<keyword evidence="13" id="KW-0808">Transferase</keyword>
<keyword evidence="4" id="KW-0396">Initiation factor</keyword>
<evidence type="ECO:0000259" key="12">
    <source>
        <dbReference type="Pfam" id="PF00483"/>
    </source>
</evidence>
<dbReference type="Pfam" id="PF00483">
    <property type="entry name" value="NTP_transferase"/>
    <property type="match status" value="1"/>
</dbReference>
<evidence type="ECO:0000256" key="3">
    <source>
        <dbReference type="ARBA" id="ARBA00022490"/>
    </source>
</evidence>
<accession>A0A220UMZ4</accession>
<dbReference type="Gene3D" id="3.90.550.10">
    <property type="entry name" value="Spore Coat Polysaccharide Biosynthesis Protein SpsA, Chain A"/>
    <property type="match status" value="1"/>
</dbReference>
<dbReference type="InterPro" id="IPR029044">
    <property type="entry name" value="Nucleotide-diphossugar_trans"/>
</dbReference>
<dbReference type="InterPro" id="IPR051960">
    <property type="entry name" value="eIF2B_gamma"/>
</dbReference>
<dbReference type="KEGG" id="sbj:CF168_10660"/>
<dbReference type="RefSeq" id="WP_089067816.1">
    <property type="nucleotide sequence ID" value="NZ_CP022358.1"/>
</dbReference>
<dbReference type="AlphaFoldDB" id="A0A220UMZ4"/>
<keyword evidence="11" id="KW-0472">Membrane</keyword>
<dbReference type="EMBL" id="CP022358">
    <property type="protein sequence ID" value="ASK69291.1"/>
    <property type="molecule type" value="Genomic_DNA"/>
</dbReference>
<evidence type="ECO:0000256" key="6">
    <source>
        <dbReference type="ARBA" id="ARBA00044196"/>
    </source>
</evidence>